<dbReference type="GO" id="GO:0061809">
    <property type="term" value="F:NAD+ nucleosidase activity, cyclic ADP-ribose generating"/>
    <property type="evidence" value="ECO:0007669"/>
    <property type="project" value="UniProtKB-EC"/>
</dbReference>
<evidence type="ECO:0000313" key="6">
    <source>
        <dbReference type="EMBL" id="CAJ1978708.1"/>
    </source>
</evidence>
<dbReference type="EMBL" id="OY731408">
    <property type="protein sequence ID" value="CAJ1978708.1"/>
    <property type="molecule type" value="Genomic_DNA"/>
</dbReference>
<keyword evidence="7" id="KW-1185">Reference proteome</keyword>
<dbReference type="Gene3D" id="3.40.50.10140">
    <property type="entry name" value="Toll/interleukin-1 receptor homology (TIR) domain"/>
    <property type="match status" value="1"/>
</dbReference>
<dbReference type="PANTHER" id="PTHR32009:SF39">
    <property type="entry name" value="TIR DOMAIN-CONTAINING PROTEIN"/>
    <property type="match status" value="1"/>
</dbReference>
<reference evidence="6" key="1">
    <citation type="submission" date="2023-10" db="EMBL/GenBank/DDBJ databases">
        <authorList>
            <person name="Domelevo Entfellner J.-B."/>
        </authorList>
    </citation>
    <scope>NUCLEOTIDE SEQUENCE</scope>
</reference>
<evidence type="ECO:0000256" key="2">
    <source>
        <dbReference type="ARBA" id="ARBA00022801"/>
    </source>
</evidence>
<evidence type="ECO:0000256" key="3">
    <source>
        <dbReference type="ARBA" id="ARBA00023027"/>
    </source>
</evidence>
<keyword evidence="2" id="KW-0378">Hydrolase</keyword>
<keyword evidence="3" id="KW-0520">NAD</keyword>
<feature type="domain" description="TIR" evidence="5">
    <location>
        <begin position="9"/>
        <end position="161"/>
    </location>
</feature>
<dbReference type="InterPro" id="IPR035897">
    <property type="entry name" value="Toll_tir_struct_dom_sf"/>
</dbReference>
<dbReference type="Proteomes" id="UP001189624">
    <property type="component" value="Chromosome 11"/>
</dbReference>
<dbReference type="EC" id="3.2.2.6" evidence="1"/>
<accession>A0AA87B937</accession>
<comment type="catalytic activity">
    <reaction evidence="4">
        <text>NAD(+) + H2O = ADP-D-ribose + nicotinamide + H(+)</text>
        <dbReference type="Rhea" id="RHEA:16301"/>
        <dbReference type="ChEBI" id="CHEBI:15377"/>
        <dbReference type="ChEBI" id="CHEBI:15378"/>
        <dbReference type="ChEBI" id="CHEBI:17154"/>
        <dbReference type="ChEBI" id="CHEBI:57540"/>
        <dbReference type="ChEBI" id="CHEBI:57967"/>
        <dbReference type="EC" id="3.2.2.6"/>
    </reaction>
    <physiologicalReaction direction="left-to-right" evidence="4">
        <dbReference type="Rhea" id="RHEA:16302"/>
    </physiologicalReaction>
</comment>
<name>A0AA87B937_9FABA</name>
<dbReference type="SMART" id="SM00255">
    <property type="entry name" value="TIR"/>
    <property type="match status" value="1"/>
</dbReference>
<evidence type="ECO:0000313" key="7">
    <source>
        <dbReference type="Proteomes" id="UP001189624"/>
    </source>
</evidence>
<dbReference type="SUPFAM" id="SSF52200">
    <property type="entry name" value="Toll/Interleukin receptor TIR domain"/>
    <property type="match status" value="1"/>
</dbReference>
<dbReference type="PANTHER" id="PTHR32009">
    <property type="entry name" value="TMV RESISTANCE PROTEIN N-LIKE"/>
    <property type="match status" value="1"/>
</dbReference>
<sequence length="161" mass="18671">MASSSRLIKTYDVFVSFCGEDTRNSFTGFLFQALCRKGIHAFKDDDDLKKGESIAPELLQAIQGSRLFLTVFSKNYASSTWCLRELAEICNCVETSPRRVIPIFYDVDPSEVRKQSGFYERAFAEHKERFKEDKEKVEEVQRWRKALTHVANLSGWDIRNK</sequence>
<dbReference type="AlphaFoldDB" id="A0AA87B937"/>
<dbReference type="InterPro" id="IPR000157">
    <property type="entry name" value="TIR_dom"/>
</dbReference>
<dbReference type="FunFam" id="3.40.50.10140:FF:000007">
    <property type="entry name" value="Disease resistance protein (TIR-NBS-LRR class)"/>
    <property type="match status" value="1"/>
</dbReference>
<dbReference type="GO" id="GO:0007165">
    <property type="term" value="P:signal transduction"/>
    <property type="evidence" value="ECO:0007669"/>
    <property type="project" value="InterPro"/>
</dbReference>
<evidence type="ECO:0000259" key="5">
    <source>
        <dbReference type="PROSITE" id="PS50104"/>
    </source>
</evidence>
<dbReference type="Pfam" id="PF01582">
    <property type="entry name" value="TIR"/>
    <property type="match status" value="1"/>
</dbReference>
<gene>
    <name evidence="6" type="ORF">AYBTSS11_LOCUS30907</name>
</gene>
<evidence type="ECO:0000256" key="1">
    <source>
        <dbReference type="ARBA" id="ARBA00011982"/>
    </source>
</evidence>
<evidence type="ECO:0000256" key="4">
    <source>
        <dbReference type="ARBA" id="ARBA00047304"/>
    </source>
</evidence>
<protein>
    <recommendedName>
        <fullName evidence="1">ADP-ribosyl cyclase/cyclic ADP-ribose hydrolase</fullName>
        <ecNumber evidence="1">3.2.2.6</ecNumber>
    </recommendedName>
</protein>
<proteinExistence type="predicted"/>
<organism evidence="6 7">
    <name type="scientific">Sphenostylis stenocarpa</name>
    <dbReference type="NCBI Taxonomy" id="92480"/>
    <lineage>
        <taxon>Eukaryota</taxon>
        <taxon>Viridiplantae</taxon>
        <taxon>Streptophyta</taxon>
        <taxon>Embryophyta</taxon>
        <taxon>Tracheophyta</taxon>
        <taxon>Spermatophyta</taxon>
        <taxon>Magnoliopsida</taxon>
        <taxon>eudicotyledons</taxon>
        <taxon>Gunneridae</taxon>
        <taxon>Pentapetalae</taxon>
        <taxon>rosids</taxon>
        <taxon>fabids</taxon>
        <taxon>Fabales</taxon>
        <taxon>Fabaceae</taxon>
        <taxon>Papilionoideae</taxon>
        <taxon>50 kb inversion clade</taxon>
        <taxon>NPAAA clade</taxon>
        <taxon>indigoferoid/millettioid clade</taxon>
        <taxon>Phaseoleae</taxon>
        <taxon>Sphenostylis</taxon>
    </lineage>
</organism>
<dbReference type="PROSITE" id="PS50104">
    <property type="entry name" value="TIR"/>
    <property type="match status" value="1"/>
</dbReference>
<dbReference type="Gramene" id="rna-AYBTSS11_LOCUS30907">
    <property type="protein sequence ID" value="CAJ1978708.1"/>
    <property type="gene ID" value="gene-AYBTSS11_LOCUS30907"/>
</dbReference>